<keyword evidence="4" id="KW-0223">Dioxygenase</keyword>
<keyword evidence="7" id="KW-0539">Nucleus</keyword>
<comment type="caution">
    <text evidence="9">The sequence shown here is derived from an EMBL/GenBank/DDBJ whole genome shotgun (WGS) entry which is preliminary data.</text>
</comment>
<dbReference type="GeneID" id="90034885"/>
<accession>A0ABR1FBN8</accession>
<proteinExistence type="inferred from homology"/>
<evidence type="ECO:0000256" key="6">
    <source>
        <dbReference type="ARBA" id="ARBA00023004"/>
    </source>
</evidence>
<reference evidence="9 10" key="1">
    <citation type="submission" date="2024-03" db="EMBL/GenBank/DDBJ databases">
        <title>Genome-scale model development and genomic sequencing of the oleaginous clade Lipomyces.</title>
        <authorList>
            <consortium name="Lawrence Berkeley National Laboratory"/>
            <person name="Czajka J.J."/>
            <person name="Han Y."/>
            <person name="Kim J."/>
            <person name="Mondo S.J."/>
            <person name="Hofstad B.A."/>
            <person name="Robles A."/>
            <person name="Haridas S."/>
            <person name="Riley R."/>
            <person name="LaButti K."/>
            <person name="Pangilinan J."/>
            <person name="Andreopoulos W."/>
            <person name="Lipzen A."/>
            <person name="Yan J."/>
            <person name="Wang M."/>
            <person name="Ng V."/>
            <person name="Grigoriev I.V."/>
            <person name="Spatafora J.W."/>
            <person name="Magnuson J.K."/>
            <person name="Baker S.E."/>
            <person name="Pomraning K.R."/>
        </authorList>
    </citation>
    <scope>NUCLEOTIDE SEQUENCE [LARGE SCALE GENOMIC DNA]</scope>
    <source>
        <strain evidence="9 10">Phaff 52-87</strain>
    </source>
</reference>
<keyword evidence="3" id="KW-0479">Metal-binding</keyword>
<organism evidence="9 10">
    <name type="scientific">Myxozyma melibiosi</name>
    <dbReference type="NCBI Taxonomy" id="54550"/>
    <lineage>
        <taxon>Eukaryota</taxon>
        <taxon>Fungi</taxon>
        <taxon>Dikarya</taxon>
        <taxon>Ascomycota</taxon>
        <taxon>Saccharomycotina</taxon>
        <taxon>Lipomycetes</taxon>
        <taxon>Lipomycetales</taxon>
        <taxon>Lipomycetaceae</taxon>
        <taxon>Myxozyma</taxon>
    </lineage>
</organism>
<comment type="subcellular location">
    <subcellularLocation>
        <location evidence="1">Nucleus</location>
    </subcellularLocation>
</comment>
<name>A0ABR1FBN8_9ASCO</name>
<keyword evidence="5" id="KW-0560">Oxidoreductase</keyword>
<dbReference type="EMBL" id="JBBJBU010000002">
    <property type="protein sequence ID" value="KAK7206548.1"/>
    <property type="molecule type" value="Genomic_DNA"/>
</dbReference>
<evidence type="ECO:0000256" key="3">
    <source>
        <dbReference type="ARBA" id="ARBA00022723"/>
    </source>
</evidence>
<protein>
    <submittedName>
        <fullName evidence="9">Calpain</fullName>
    </submittedName>
</protein>
<evidence type="ECO:0000256" key="1">
    <source>
        <dbReference type="ARBA" id="ARBA00004123"/>
    </source>
</evidence>
<dbReference type="SUPFAM" id="SSF51197">
    <property type="entry name" value="Clavaminate synthase-like"/>
    <property type="match status" value="1"/>
</dbReference>
<dbReference type="Pfam" id="PF13532">
    <property type="entry name" value="2OG-FeII_Oxy_2"/>
    <property type="match status" value="1"/>
</dbReference>
<evidence type="ECO:0000313" key="10">
    <source>
        <dbReference type="Proteomes" id="UP001498771"/>
    </source>
</evidence>
<dbReference type="PROSITE" id="PS51471">
    <property type="entry name" value="FE2OG_OXY"/>
    <property type="match status" value="1"/>
</dbReference>
<dbReference type="InterPro" id="IPR032862">
    <property type="entry name" value="ALKBH6"/>
</dbReference>
<evidence type="ECO:0000313" key="9">
    <source>
        <dbReference type="EMBL" id="KAK7206548.1"/>
    </source>
</evidence>
<evidence type="ECO:0000259" key="8">
    <source>
        <dbReference type="PROSITE" id="PS51471"/>
    </source>
</evidence>
<evidence type="ECO:0000256" key="2">
    <source>
        <dbReference type="ARBA" id="ARBA00007879"/>
    </source>
</evidence>
<evidence type="ECO:0000256" key="4">
    <source>
        <dbReference type="ARBA" id="ARBA00022964"/>
    </source>
</evidence>
<evidence type="ECO:0000256" key="7">
    <source>
        <dbReference type="ARBA" id="ARBA00023242"/>
    </source>
</evidence>
<dbReference type="InterPro" id="IPR027450">
    <property type="entry name" value="AlkB-like"/>
</dbReference>
<dbReference type="Gene3D" id="2.60.120.590">
    <property type="entry name" value="Alpha-ketoglutarate-dependent dioxygenase AlkB-like"/>
    <property type="match status" value="1"/>
</dbReference>
<dbReference type="Proteomes" id="UP001498771">
    <property type="component" value="Unassembled WGS sequence"/>
</dbReference>
<keyword evidence="6" id="KW-0408">Iron</keyword>
<dbReference type="PANTHER" id="PTHR46030:SF1">
    <property type="entry name" value="ALPHA-KETOGLUTARATE-DEPENDENT DIOXYGENASE ALKB HOMOLOG 6"/>
    <property type="match status" value="1"/>
</dbReference>
<sequence length="262" mass="30089">MTESTELESYRIEPLPSAAYYIPDFISPHEEKFLLEKITNVPDSRWTTLSHRKLQTYPTQLLKGTVLPTADALPTWLAVPCASRMKELGIWDNSPHLTANHCLVNCYEPGQGIMPHEDGDVYFPMVATVSLQDGIVLDIYRKELGPAGERVLAYRIYQEPRSLLITTENMYTDFLHGIQELKIDKDLSPSTISNWKNLSFETQQRILMQIGQNQQKRREQVVESGEQDMCVGAELPREKDRISLTFRDVKKVRNFAAFLRKS</sequence>
<feature type="domain" description="Fe2OG dioxygenase" evidence="8">
    <location>
        <begin position="98"/>
        <end position="250"/>
    </location>
</feature>
<gene>
    <name evidence="9" type="ORF">BZA70DRAFT_107137</name>
</gene>
<evidence type="ECO:0000256" key="5">
    <source>
        <dbReference type="ARBA" id="ARBA00023002"/>
    </source>
</evidence>
<comment type="similarity">
    <text evidence="2">Belongs to the alkB family.</text>
</comment>
<dbReference type="RefSeq" id="XP_064769581.1">
    <property type="nucleotide sequence ID" value="XM_064909373.1"/>
</dbReference>
<keyword evidence="10" id="KW-1185">Reference proteome</keyword>
<dbReference type="InterPro" id="IPR037151">
    <property type="entry name" value="AlkB-like_sf"/>
</dbReference>
<dbReference type="InterPro" id="IPR005123">
    <property type="entry name" value="Oxoglu/Fe-dep_dioxygenase_dom"/>
</dbReference>
<dbReference type="PANTHER" id="PTHR46030">
    <property type="entry name" value="ALPHA-KETOGLUTARATE-DEPENDENT DIOXYGENASE ALKB HOMOLOG 6"/>
    <property type="match status" value="1"/>
</dbReference>